<feature type="compositionally biased region" description="Basic and acidic residues" evidence="1">
    <location>
        <begin position="42"/>
        <end position="64"/>
    </location>
</feature>
<gene>
    <name evidence="3" type="ORF">ABID43_002144</name>
</gene>
<feature type="signal peptide" evidence="2">
    <location>
        <begin position="1"/>
        <end position="29"/>
    </location>
</feature>
<feature type="compositionally biased region" description="Low complexity" evidence="1">
    <location>
        <begin position="93"/>
        <end position="104"/>
    </location>
</feature>
<accession>A0ABV2L439</accession>
<evidence type="ECO:0000256" key="1">
    <source>
        <dbReference type="SAM" id="MobiDB-lite"/>
    </source>
</evidence>
<keyword evidence="2" id="KW-0732">Signal</keyword>
<name>A0ABV2L439_9HYPH</name>
<proteinExistence type="predicted"/>
<dbReference type="EMBL" id="JBEPMM010000005">
    <property type="protein sequence ID" value="MET3692604.1"/>
    <property type="molecule type" value="Genomic_DNA"/>
</dbReference>
<evidence type="ECO:0000313" key="4">
    <source>
        <dbReference type="Proteomes" id="UP001549145"/>
    </source>
</evidence>
<feature type="region of interest" description="Disordered" evidence="1">
    <location>
        <begin position="32"/>
        <end position="104"/>
    </location>
</feature>
<feature type="chain" id="PRO_5047222527" evidence="2">
    <location>
        <begin position="30"/>
        <end position="210"/>
    </location>
</feature>
<organism evidence="3 4">
    <name type="scientific">Methylobacterium goesingense</name>
    <dbReference type="NCBI Taxonomy" id="243690"/>
    <lineage>
        <taxon>Bacteria</taxon>
        <taxon>Pseudomonadati</taxon>
        <taxon>Pseudomonadota</taxon>
        <taxon>Alphaproteobacteria</taxon>
        <taxon>Hyphomicrobiales</taxon>
        <taxon>Methylobacteriaceae</taxon>
        <taxon>Methylobacterium</taxon>
    </lineage>
</organism>
<feature type="compositionally biased region" description="Low complexity" evidence="1">
    <location>
        <begin position="65"/>
        <end position="86"/>
    </location>
</feature>
<dbReference type="RefSeq" id="WP_238277839.1">
    <property type="nucleotide sequence ID" value="NZ_BPQL01000025.1"/>
</dbReference>
<evidence type="ECO:0000313" key="3">
    <source>
        <dbReference type="EMBL" id="MET3692604.1"/>
    </source>
</evidence>
<sequence length="210" mass="22512">MTFAAHRRLGIAAFALGLLPLLALLPASAETAPAGRSWTDPPPRESHEIKAGEVQGRETKDKVEAPAVSGAPGPVAAPRRSVATAARPRKVAARPVPRRVAAARPAAPRRPVVAALPRTRVTAPAPRPAIRAVTMRPAVAPPMSRYGYAVEAAPDRSGVFVGGRMFEDDRAARVRRAQEAGYIVVRSRTVEFPDGRRLRTYQPLDEEADD</sequence>
<dbReference type="Proteomes" id="UP001549145">
    <property type="component" value="Unassembled WGS sequence"/>
</dbReference>
<comment type="caution">
    <text evidence="3">The sequence shown here is derived from an EMBL/GenBank/DDBJ whole genome shotgun (WGS) entry which is preliminary data.</text>
</comment>
<evidence type="ECO:0000256" key="2">
    <source>
        <dbReference type="SAM" id="SignalP"/>
    </source>
</evidence>
<protein>
    <submittedName>
        <fullName evidence="3">Uncharacterized protein</fullName>
    </submittedName>
</protein>
<keyword evidence="4" id="KW-1185">Reference proteome</keyword>
<reference evidence="3 4" key="1">
    <citation type="submission" date="2024-06" db="EMBL/GenBank/DDBJ databases">
        <title>Genomic Encyclopedia of Type Strains, Phase IV (KMG-IV): sequencing the most valuable type-strain genomes for metagenomic binning, comparative biology and taxonomic classification.</title>
        <authorList>
            <person name="Goeker M."/>
        </authorList>
    </citation>
    <scope>NUCLEOTIDE SEQUENCE [LARGE SCALE GENOMIC DNA]</scope>
    <source>
        <strain evidence="3 4">DSM 21331</strain>
    </source>
</reference>